<protein>
    <submittedName>
        <fullName evidence="2">Uncharacterized protein</fullName>
    </submittedName>
</protein>
<evidence type="ECO:0000313" key="2">
    <source>
        <dbReference type="EMBL" id="KAG2579818.1"/>
    </source>
</evidence>
<dbReference type="Proteomes" id="UP000823388">
    <property type="component" value="Chromosome 6N"/>
</dbReference>
<evidence type="ECO:0000256" key="1">
    <source>
        <dbReference type="SAM" id="MobiDB-lite"/>
    </source>
</evidence>
<sequence>MIITKNWRLNACLKMLSFSYEEKCNVQKSTELDTKGTENQELETHINRAGEKGKRTKTSRLPAATLAARPSPRGEQTRPSQKKKKNTRLALDLSRATAHSGTPPPTPLRSPPTTLSARADPAASDPTTPGRGRRLPSPPLPRRQPRARRNRPASGTAGTKWGCLARSRRKSYLPAALDRAAAPPQPAADCARGDRRWSLAGRIDYLVIH</sequence>
<feature type="region of interest" description="Disordered" evidence="1">
    <location>
        <begin position="50"/>
        <end position="160"/>
    </location>
</feature>
<reference evidence="2" key="1">
    <citation type="submission" date="2020-05" db="EMBL/GenBank/DDBJ databases">
        <title>WGS assembly of Panicum virgatum.</title>
        <authorList>
            <person name="Lovell J.T."/>
            <person name="Jenkins J."/>
            <person name="Shu S."/>
            <person name="Juenger T.E."/>
            <person name="Schmutz J."/>
        </authorList>
    </citation>
    <scope>NUCLEOTIDE SEQUENCE</scope>
    <source>
        <strain evidence="2">AP13</strain>
    </source>
</reference>
<name>A0A8T0R3X4_PANVG</name>
<accession>A0A8T0R3X4</accession>
<evidence type="ECO:0000313" key="3">
    <source>
        <dbReference type="Proteomes" id="UP000823388"/>
    </source>
</evidence>
<organism evidence="2 3">
    <name type="scientific">Panicum virgatum</name>
    <name type="common">Blackwell switchgrass</name>
    <dbReference type="NCBI Taxonomy" id="38727"/>
    <lineage>
        <taxon>Eukaryota</taxon>
        <taxon>Viridiplantae</taxon>
        <taxon>Streptophyta</taxon>
        <taxon>Embryophyta</taxon>
        <taxon>Tracheophyta</taxon>
        <taxon>Spermatophyta</taxon>
        <taxon>Magnoliopsida</taxon>
        <taxon>Liliopsida</taxon>
        <taxon>Poales</taxon>
        <taxon>Poaceae</taxon>
        <taxon>PACMAD clade</taxon>
        <taxon>Panicoideae</taxon>
        <taxon>Panicodae</taxon>
        <taxon>Paniceae</taxon>
        <taxon>Panicinae</taxon>
        <taxon>Panicum</taxon>
        <taxon>Panicum sect. Hiantes</taxon>
    </lineage>
</organism>
<dbReference type="AlphaFoldDB" id="A0A8T0R3X4"/>
<comment type="caution">
    <text evidence="2">The sequence shown here is derived from an EMBL/GenBank/DDBJ whole genome shotgun (WGS) entry which is preliminary data.</text>
</comment>
<gene>
    <name evidence="2" type="ORF">PVAP13_6NG351200</name>
</gene>
<keyword evidence="3" id="KW-1185">Reference proteome</keyword>
<proteinExistence type="predicted"/>
<dbReference type="EMBL" id="CM029048">
    <property type="protein sequence ID" value="KAG2579818.1"/>
    <property type="molecule type" value="Genomic_DNA"/>
</dbReference>